<dbReference type="Proteomes" id="UP000716906">
    <property type="component" value="Unassembled WGS sequence"/>
</dbReference>
<accession>A0ABS2E9J5</accession>
<organism evidence="1 2">
    <name type="scientific">Faecalicatena fissicatena</name>
    <dbReference type="NCBI Taxonomy" id="290055"/>
    <lineage>
        <taxon>Bacteria</taxon>
        <taxon>Bacillati</taxon>
        <taxon>Bacillota</taxon>
        <taxon>Clostridia</taxon>
        <taxon>Lachnospirales</taxon>
        <taxon>Lachnospiraceae</taxon>
        <taxon>Faecalicatena</taxon>
    </lineage>
</organism>
<keyword evidence="2" id="KW-1185">Reference proteome</keyword>
<name>A0ABS2E9J5_9FIRM</name>
<evidence type="ECO:0000313" key="1">
    <source>
        <dbReference type="EMBL" id="MBM6738293.1"/>
    </source>
</evidence>
<sequence length="60" mass="6642">MPEKRTGEKTGQERGSVCKAADAPVGLKTEKEIFKKVIDKSGFILYIIHVAYEIYAALAQ</sequence>
<dbReference type="EMBL" id="JACLYY010000008">
    <property type="protein sequence ID" value="MBM6738293.1"/>
    <property type="molecule type" value="Genomic_DNA"/>
</dbReference>
<gene>
    <name evidence="1" type="ORF">H7U36_09320</name>
</gene>
<proteinExistence type="predicted"/>
<evidence type="ECO:0000313" key="2">
    <source>
        <dbReference type="Proteomes" id="UP000716906"/>
    </source>
</evidence>
<comment type="caution">
    <text evidence="1">The sequence shown here is derived from an EMBL/GenBank/DDBJ whole genome shotgun (WGS) entry which is preliminary data.</text>
</comment>
<reference evidence="1 2" key="1">
    <citation type="journal article" date="2021" name="Sci. Rep.">
        <title>The distribution of antibiotic resistance genes in chicken gut microbiota commensals.</title>
        <authorList>
            <person name="Juricova H."/>
            <person name="Matiasovicova J."/>
            <person name="Kubasova T."/>
            <person name="Cejkova D."/>
            <person name="Rychlik I."/>
        </authorList>
    </citation>
    <scope>NUCLEOTIDE SEQUENCE [LARGE SCALE GENOMIC DNA]</scope>
    <source>
        <strain evidence="1 2">An773</strain>
    </source>
</reference>
<protein>
    <submittedName>
        <fullName evidence="1">Uncharacterized protein</fullName>
    </submittedName>
</protein>
<dbReference type="RefSeq" id="WP_205156057.1">
    <property type="nucleotide sequence ID" value="NZ_JACLYY010000008.1"/>
</dbReference>